<evidence type="ECO:0000256" key="1">
    <source>
        <dbReference type="SAM" id="MobiDB-lite"/>
    </source>
</evidence>
<feature type="compositionally biased region" description="Basic residues" evidence="1">
    <location>
        <begin position="90"/>
        <end position="104"/>
    </location>
</feature>
<keyword evidence="3" id="KW-1185">Reference proteome</keyword>
<gene>
    <name evidence="2" type="ORF">M9Y10_025886</name>
</gene>
<accession>A0ABR2H7U8</accession>
<dbReference type="Proteomes" id="UP001470230">
    <property type="component" value="Unassembled WGS sequence"/>
</dbReference>
<evidence type="ECO:0000313" key="3">
    <source>
        <dbReference type="Proteomes" id="UP001470230"/>
    </source>
</evidence>
<sequence length="104" mass="12200">MKKSDIKIIPSSQVHFKHGPIDYVDARPHGNLKKYLSSAPEIPNNLDQKLDHVQTDLSYQHFLKVSEINVRKKSNGRKKSRQKNDEKPKRLYVKTKQSQRNHLQ</sequence>
<organism evidence="2 3">
    <name type="scientific">Tritrichomonas musculus</name>
    <dbReference type="NCBI Taxonomy" id="1915356"/>
    <lineage>
        <taxon>Eukaryota</taxon>
        <taxon>Metamonada</taxon>
        <taxon>Parabasalia</taxon>
        <taxon>Tritrichomonadida</taxon>
        <taxon>Tritrichomonadidae</taxon>
        <taxon>Tritrichomonas</taxon>
    </lineage>
</organism>
<comment type="caution">
    <text evidence="2">The sequence shown here is derived from an EMBL/GenBank/DDBJ whole genome shotgun (WGS) entry which is preliminary data.</text>
</comment>
<feature type="region of interest" description="Disordered" evidence="1">
    <location>
        <begin position="69"/>
        <end position="104"/>
    </location>
</feature>
<protein>
    <submittedName>
        <fullName evidence="2">Uncharacterized protein</fullName>
    </submittedName>
</protein>
<reference evidence="2 3" key="1">
    <citation type="submission" date="2024-04" db="EMBL/GenBank/DDBJ databases">
        <title>Tritrichomonas musculus Genome.</title>
        <authorList>
            <person name="Alves-Ferreira E."/>
            <person name="Grigg M."/>
            <person name="Lorenzi H."/>
            <person name="Galac M."/>
        </authorList>
    </citation>
    <scope>NUCLEOTIDE SEQUENCE [LARGE SCALE GENOMIC DNA]</scope>
    <source>
        <strain evidence="2 3">EAF2021</strain>
    </source>
</reference>
<proteinExistence type="predicted"/>
<feature type="compositionally biased region" description="Basic residues" evidence="1">
    <location>
        <begin position="71"/>
        <end position="81"/>
    </location>
</feature>
<evidence type="ECO:0000313" key="2">
    <source>
        <dbReference type="EMBL" id="KAK8842309.1"/>
    </source>
</evidence>
<name>A0ABR2H7U8_9EUKA</name>
<dbReference type="EMBL" id="JAPFFF010000038">
    <property type="protein sequence ID" value="KAK8842309.1"/>
    <property type="molecule type" value="Genomic_DNA"/>
</dbReference>